<reference evidence="1 2" key="1">
    <citation type="submission" date="2019-01" db="EMBL/GenBank/DDBJ databases">
        <title>Vagococcus silagei sp. nov. isolated from brewer's grain.</title>
        <authorList>
            <person name="Guu J.-R."/>
        </authorList>
    </citation>
    <scope>NUCLEOTIDE SEQUENCE [LARGE SCALE GENOMIC DNA]</scope>
    <source>
        <strain evidence="1 2">2B-2</strain>
    </source>
</reference>
<keyword evidence="2" id="KW-1185">Reference proteome</keyword>
<dbReference type="AlphaFoldDB" id="A0A4S3B7A5"/>
<gene>
    <name evidence="1" type="ORF">ESZ54_04670</name>
</gene>
<protein>
    <submittedName>
        <fullName evidence="1">Uncharacterized protein</fullName>
    </submittedName>
</protein>
<dbReference type="EMBL" id="SDGV01000011">
    <property type="protein sequence ID" value="THB61516.1"/>
    <property type="molecule type" value="Genomic_DNA"/>
</dbReference>
<accession>A0A4S3B7A5</accession>
<dbReference type="OrthoDB" id="2200317at2"/>
<dbReference type="Proteomes" id="UP000310506">
    <property type="component" value="Unassembled WGS sequence"/>
</dbReference>
<proteinExistence type="predicted"/>
<evidence type="ECO:0000313" key="2">
    <source>
        <dbReference type="Proteomes" id="UP000310506"/>
    </source>
</evidence>
<dbReference type="RefSeq" id="WP_136136528.1">
    <property type="nucleotide sequence ID" value="NZ_SDGV01000011.1"/>
</dbReference>
<organism evidence="1 2">
    <name type="scientific">Vagococcus silagei</name>
    <dbReference type="NCBI Taxonomy" id="2508885"/>
    <lineage>
        <taxon>Bacteria</taxon>
        <taxon>Bacillati</taxon>
        <taxon>Bacillota</taxon>
        <taxon>Bacilli</taxon>
        <taxon>Lactobacillales</taxon>
        <taxon>Enterococcaceae</taxon>
        <taxon>Vagococcus</taxon>
    </lineage>
</organism>
<evidence type="ECO:0000313" key="1">
    <source>
        <dbReference type="EMBL" id="THB61516.1"/>
    </source>
</evidence>
<sequence length="89" mass="10019">MKRMLSLLIKIGLVFFACYLLLTPEGSVRFAYMRSGNLVSALTSNVSLLSSDTQQSIYHLQSTKDNSAVINFKTTEKFSIYWSKILSNS</sequence>
<name>A0A4S3B7A5_9ENTE</name>
<comment type="caution">
    <text evidence="1">The sequence shown here is derived from an EMBL/GenBank/DDBJ whole genome shotgun (WGS) entry which is preliminary data.</text>
</comment>